<evidence type="ECO:0000256" key="4">
    <source>
        <dbReference type="HAMAP-Rule" id="MF_00819"/>
    </source>
</evidence>
<name>A0AAW5F8R4_CLOSY</name>
<keyword evidence="1 4" id="KW-0132">Cell division</keyword>
<comment type="caution">
    <text evidence="5">The sequence shown here is derived from an EMBL/GenBank/DDBJ whole genome shotgun (WGS) entry which is preliminary data.</text>
</comment>
<reference evidence="5" key="1">
    <citation type="journal article" date="2022" name="Cell Host Microbe">
        <title>Colonization of the live biotherapeutic product VE303 and modulation of the microbiota and metabolites in healthy volunteers.</title>
        <authorList>
            <person name="Dsouza M."/>
            <person name="Menon R."/>
            <person name="Crossette E."/>
            <person name="Bhattarai S.K."/>
            <person name="Schneider J."/>
            <person name="Kim Y.G."/>
            <person name="Reddy S."/>
            <person name="Caballero S."/>
            <person name="Felix C."/>
            <person name="Cornacchione L."/>
            <person name="Hendrickson J."/>
            <person name="Watson A.R."/>
            <person name="Minot S.S."/>
            <person name="Greenfield N."/>
            <person name="Schopf L."/>
            <person name="Szabady R."/>
            <person name="Patarroyo J."/>
            <person name="Smith W."/>
            <person name="Harrison P."/>
            <person name="Kuijper E.J."/>
            <person name="Kelly C.P."/>
            <person name="Olle B."/>
            <person name="Bobilev D."/>
            <person name="Silber J.L."/>
            <person name="Bucci V."/>
            <person name="Roberts B."/>
            <person name="Faith J."/>
            <person name="Norman J.M."/>
        </authorList>
    </citation>
    <scope>NUCLEOTIDE SEQUENCE</scope>
    <source>
        <strain evidence="5">VE303-04</strain>
    </source>
</reference>
<organism evidence="5 7">
    <name type="scientific">Clostridium symbiosum</name>
    <name type="common">Bacteroides symbiosus</name>
    <dbReference type="NCBI Taxonomy" id="1512"/>
    <lineage>
        <taxon>Bacteria</taxon>
        <taxon>Bacillati</taxon>
        <taxon>Bacillota</taxon>
        <taxon>Clostridia</taxon>
        <taxon>Lachnospirales</taxon>
        <taxon>Lachnospiraceae</taxon>
        <taxon>Otoolea</taxon>
    </lineage>
</organism>
<keyword evidence="2 4" id="KW-0717">Septation</keyword>
<keyword evidence="3 4" id="KW-0131">Cell cycle</keyword>
<dbReference type="GeneID" id="57968785"/>
<dbReference type="Gene3D" id="3.30.1120.40">
    <property type="entry name" value="Stage V sporulation protein G"/>
    <property type="match status" value="1"/>
</dbReference>
<dbReference type="GO" id="GO:0000917">
    <property type="term" value="P:division septum assembly"/>
    <property type="evidence" value="ECO:0007669"/>
    <property type="project" value="UniProtKB-KW"/>
</dbReference>
<protein>
    <recommendedName>
        <fullName evidence="4">Putative septation protein SpoVG</fullName>
    </recommendedName>
</protein>
<dbReference type="PANTHER" id="PTHR38429">
    <property type="entry name" value="SEPTATION PROTEIN SPOVG-RELATED"/>
    <property type="match status" value="1"/>
</dbReference>
<evidence type="ECO:0000313" key="7">
    <source>
        <dbReference type="Proteomes" id="UP001203136"/>
    </source>
</evidence>
<dbReference type="Proteomes" id="UP001300871">
    <property type="component" value="Unassembled WGS sequence"/>
</dbReference>
<sequence>MQITDVRVRRIEKEGKMKAIVSITLDNEFVVHDIKVIEGEKGLFIAMPSRKAADGEYRDIAHPINSGTRDMIQSIILAKYEATALEMADEEAHEQGQGV</sequence>
<gene>
    <name evidence="4 5" type="primary">spoVG</name>
    <name evidence="5" type="ORF">K5I21_20575</name>
    <name evidence="6" type="ORF">PM006_18060</name>
</gene>
<dbReference type="NCBIfam" id="NF009749">
    <property type="entry name" value="PRK13259.1"/>
    <property type="match status" value="1"/>
</dbReference>
<evidence type="ECO:0000256" key="1">
    <source>
        <dbReference type="ARBA" id="ARBA00022618"/>
    </source>
</evidence>
<dbReference type="SUPFAM" id="SSF160537">
    <property type="entry name" value="SpoVG-like"/>
    <property type="match status" value="1"/>
</dbReference>
<evidence type="ECO:0000313" key="5">
    <source>
        <dbReference type="EMBL" id="MCK0088216.1"/>
    </source>
</evidence>
<proteinExistence type="inferred from homology"/>
<dbReference type="InterPro" id="IPR007170">
    <property type="entry name" value="SpoVG"/>
</dbReference>
<dbReference type="Pfam" id="PF04026">
    <property type="entry name" value="SpoVG"/>
    <property type="match status" value="1"/>
</dbReference>
<dbReference type="Proteomes" id="UP001203136">
    <property type="component" value="Unassembled WGS sequence"/>
</dbReference>
<evidence type="ECO:0000256" key="3">
    <source>
        <dbReference type="ARBA" id="ARBA00023306"/>
    </source>
</evidence>
<dbReference type="PANTHER" id="PTHR38429:SF1">
    <property type="entry name" value="SEPTATION PROTEIN SPOVG-RELATED"/>
    <property type="match status" value="1"/>
</dbReference>
<dbReference type="GO" id="GO:0030435">
    <property type="term" value="P:sporulation resulting in formation of a cellular spore"/>
    <property type="evidence" value="ECO:0007669"/>
    <property type="project" value="InterPro"/>
</dbReference>
<dbReference type="InterPro" id="IPR036751">
    <property type="entry name" value="SpoVG_sf"/>
</dbReference>
<dbReference type="EMBL" id="JAINVB010000001">
    <property type="protein sequence ID" value="MCK0088216.1"/>
    <property type="molecule type" value="Genomic_DNA"/>
</dbReference>
<reference evidence="6" key="2">
    <citation type="submission" date="2023-01" db="EMBL/GenBank/DDBJ databases">
        <title>Human gut microbiome strain richness.</title>
        <authorList>
            <person name="Chen-Liaw A."/>
        </authorList>
    </citation>
    <scope>NUCLEOTIDE SEQUENCE</scope>
    <source>
        <strain evidence="6">B1_m1001713B170214d0_201011</strain>
    </source>
</reference>
<comment type="function">
    <text evidence="4">Could be involved in septation.</text>
</comment>
<evidence type="ECO:0000256" key="2">
    <source>
        <dbReference type="ARBA" id="ARBA00023210"/>
    </source>
</evidence>
<accession>A0AAW5F8R4</accession>
<dbReference type="EMBL" id="JAQLGM010000058">
    <property type="protein sequence ID" value="MDB2002105.1"/>
    <property type="molecule type" value="Genomic_DNA"/>
</dbReference>
<dbReference type="RefSeq" id="WP_003504811.1">
    <property type="nucleotide sequence ID" value="NZ_BAABZD010000006.1"/>
</dbReference>
<dbReference type="HAMAP" id="MF_00819">
    <property type="entry name" value="SpoVG"/>
    <property type="match status" value="1"/>
</dbReference>
<comment type="similarity">
    <text evidence="4">Belongs to the SpoVG family.</text>
</comment>
<dbReference type="AlphaFoldDB" id="A0AAW5F8R4"/>
<evidence type="ECO:0000313" key="6">
    <source>
        <dbReference type="EMBL" id="MDB2002105.1"/>
    </source>
</evidence>